<dbReference type="InterPro" id="IPR016181">
    <property type="entry name" value="Acyl_CoA_acyltransferase"/>
</dbReference>
<protein>
    <recommendedName>
        <fullName evidence="3">N-acetyltransferase domain-containing protein</fullName>
    </recommendedName>
</protein>
<dbReference type="Gene3D" id="3.40.630.30">
    <property type="match status" value="1"/>
</dbReference>
<name>A0A3D9HVM9_9PROT</name>
<reference evidence="1 2" key="1">
    <citation type="submission" date="2018-07" db="EMBL/GenBank/DDBJ databases">
        <title>Genomic Encyclopedia of Type Strains, Phase III (KMG-III): the genomes of soil and plant-associated and newly described type strains.</title>
        <authorList>
            <person name="Whitman W."/>
        </authorList>
    </citation>
    <scope>NUCLEOTIDE SEQUENCE [LARGE SCALE GENOMIC DNA]</scope>
    <source>
        <strain evidence="1 2">CECT 8488</strain>
    </source>
</reference>
<sequence length="158" mass="17938">MNNNLHIRIALPEDAFQLAPNLREADKQEVITSTGKDPLKVIQESLEISSEAYSIVSPEGQVIGIFGLCAVPDGSLGIPWLLASPEILKHRRHFLSECRGWIERFQDKHNVLANCVDARNTISIRWLEWCGFQKVQTHQSWGLSNLPFHEYAKVRAHV</sequence>
<organism evidence="1 2">
    <name type="scientific">Aestuariispira insulae</name>
    <dbReference type="NCBI Taxonomy" id="1461337"/>
    <lineage>
        <taxon>Bacteria</taxon>
        <taxon>Pseudomonadati</taxon>
        <taxon>Pseudomonadota</taxon>
        <taxon>Alphaproteobacteria</taxon>
        <taxon>Rhodospirillales</taxon>
        <taxon>Kiloniellaceae</taxon>
        <taxon>Aestuariispira</taxon>
    </lineage>
</organism>
<dbReference type="AlphaFoldDB" id="A0A3D9HVM9"/>
<evidence type="ECO:0008006" key="3">
    <source>
        <dbReference type="Google" id="ProtNLM"/>
    </source>
</evidence>
<dbReference type="Proteomes" id="UP000256845">
    <property type="component" value="Unassembled WGS sequence"/>
</dbReference>
<dbReference type="RefSeq" id="WP_115934624.1">
    <property type="nucleotide sequence ID" value="NZ_QRDW01000001.1"/>
</dbReference>
<keyword evidence="2" id="KW-1185">Reference proteome</keyword>
<gene>
    <name evidence="1" type="ORF">DFP90_101279</name>
</gene>
<accession>A0A3D9HVM9</accession>
<dbReference type="EMBL" id="QRDW01000001">
    <property type="protein sequence ID" value="RED53490.1"/>
    <property type="molecule type" value="Genomic_DNA"/>
</dbReference>
<dbReference type="SUPFAM" id="SSF55729">
    <property type="entry name" value="Acyl-CoA N-acyltransferases (Nat)"/>
    <property type="match status" value="1"/>
</dbReference>
<comment type="caution">
    <text evidence="1">The sequence shown here is derived from an EMBL/GenBank/DDBJ whole genome shotgun (WGS) entry which is preliminary data.</text>
</comment>
<dbReference type="OrthoDB" id="6711434at2"/>
<proteinExistence type="predicted"/>
<evidence type="ECO:0000313" key="1">
    <source>
        <dbReference type="EMBL" id="RED53490.1"/>
    </source>
</evidence>
<evidence type="ECO:0000313" key="2">
    <source>
        <dbReference type="Proteomes" id="UP000256845"/>
    </source>
</evidence>